<evidence type="ECO:0000313" key="1">
    <source>
        <dbReference type="EMBL" id="CAB4123797.1"/>
    </source>
</evidence>
<name>A0A6J5KSA1_9CAUD</name>
<accession>A0A6J5KSA1</accession>
<dbReference type="EMBL" id="LR796174">
    <property type="protein sequence ID" value="CAB4123797.1"/>
    <property type="molecule type" value="Genomic_DNA"/>
</dbReference>
<protein>
    <submittedName>
        <fullName evidence="1">Uncharacterized protein</fullName>
    </submittedName>
</protein>
<sequence length="45" mass="5079">MSNIVWSSVVTKDLVRHLSDKEIEQLTDELNEAVVAICNDYGVED</sequence>
<reference evidence="1" key="1">
    <citation type="submission" date="2020-04" db="EMBL/GenBank/DDBJ databases">
        <authorList>
            <person name="Chiriac C."/>
            <person name="Salcher M."/>
            <person name="Ghai R."/>
            <person name="Kavagutti S V."/>
        </authorList>
    </citation>
    <scope>NUCLEOTIDE SEQUENCE</scope>
</reference>
<gene>
    <name evidence="1" type="ORF">UFOVP46_96</name>
</gene>
<proteinExistence type="predicted"/>
<organism evidence="1">
    <name type="scientific">uncultured Caudovirales phage</name>
    <dbReference type="NCBI Taxonomy" id="2100421"/>
    <lineage>
        <taxon>Viruses</taxon>
        <taxon>Duplodnaviria</taxon>
        <taxon>Heunggongvirae</taxon>
        <taxon>Uroviricota</taxon>
        <taxon>Caudoviricetes</taxon>
        <taxon>Peduoviridae</taxon>
        <taxon>Maltschvirus</taxon>
        <taxon>Maltschvirus maltsch</taxon>
    </lineage>
</organism>